<gene>
    <name evidence="1" type="ORF">J1N35_040285</name>
</gene>
<comment type="caution">
    <text evidence="1">The sequence shown here is derived from an EMBL/GenBank/DDBJ whole genome shotgun (WGS) entry which is preliminary data.</text>
</comment>
<dbReference type="AlphaFoldDB" id="A0A9D3UDP7"/>
<keyword evidence="2" id="KW-1185">Reference proteome</keyword>
<accession>A0A9D3UDP7</accession>
<proteinExistence type="predicted"/>
<dbReference type="EMBL" id="JAIQCV010000012">
    <property type="protein sequence ID" value="KAH1038542.1"/>
    <property type="molecule type" value="Genomic_DNA"/>
</dbReference>
<evidence type="ECO:0008006" key="3">
    <source>
        <dbReference type="Google" id="ProtNLM"/>
    </source>
</evidence>
<name>A0A9D3UDP7_9ROSI</name>
<organism evidence="1 2">
    <name type="scientific">Gossypium stocksii</name>
    <dbReference type="NCBI Taxonomy" id="47602"/>
    <lineage>
        <taxon>Eukaryota</taxon>
        <taxon>Viridiplantae</taxon>
        <taxon>Streptophyta</taxon>
        <taxon>Embryophyta</taxon>
        <taxon>Tracheophyta</taxon>
        <taxon>Spermatophyta</taxon>
        <taxon>Magnoliopsida</taxon>
        <taxon>eudicotyledons</taxon>
        <taxon>Gunneridae</taxon>
        <taxon>Pentapetalae</taxon>
        <taxon>rosids</taxon>
        <taxon>malvids</taxon>
        <taxon>Malvales</taxon>
        <taxon>Malvaceae</taxon>
        <taxon>Malvoideae</taxon>
        <taxon>Gossypium</taxon>
    </lineage>
</organism>
<reference evidence="1 2" key="1">
    <citation type="journal article" date="2021" name="Plant Biotechnol. J.">
        <title>Multi-omics assisted identification of the key and species-specific regulatory components of drought-tolerant mechanisms in Gossypium stocksii.</title>
        <authorList>
            <person name="Yu D."/>
            <person name="Ke L."/>
            <person name="Zhang D."/>
            <person name="Wu Y."/>
            <person name="Sun Y."/>
            <person name="Mei J."/>
            <person name="Sun J."/>
            <person name="Sun Y."/>
        </authorList>
    </citation>
    <scope>NUCLEOTIDE SEQUENCE [LARGE SCALE GENOMIC DNA]</scope>
    <source>
        <strain evidence="2">cv. E1</strain>
        <tissue evidence="1">Leaf</tissue>
    </source>
</reference>
<evidence type="ECO:0000313" key="1">
    <source>
        <dbReference type="EMBL" id="KAH1038542.1"/>
    </source>
</evidence>
<dbReference type="Proteomes" id="UP000828251">
    <property type="component" value="Unassembled WGS sequence"/>
</dbReference>
<protein>
    <recommendedName>
        <fullName evidence="3">RNase H type-1 domain-containing protein</fullName>
    </recommendedName>
</protein>
<evidence type="ECO:0000313" key="2">
    <source>
        <dbReference type="Proteomes" id="UP000828251"/>
    </source>
</evidence>
<sequence>MVVELLIERDENCNQPSLVRRFREVCSKKWTIRIQHVCSEANTIANVLAKPCPLEEIALKLLESPSYYAQQYFVMIL</sequence>